<organism evidence="2 3">
    <name type="scientific">Cristinia sonorae</name>
    <dbReference type="NCBI Taxonomy" id="1940300"/>
    <lineage>
        <taxon>Eukaryota</taxon>
        <taxon>Fungi</taxon>
        <taxon>Dikarya</taxon>
        <taxon>Basidiomycota</taxon>
        <taxon>Agaricomycotina</taxon>
        <taxon>Agaricomycetes</taxon>
        <taxon>Agaricomycetidae</taxon>
        <taxon>Agaricales</taxon>
        <taxon>Pleurotineae</taxon>
        <taxon>Stephanosporaceae</taxon>
        <taxon>Cristinia</taxon>
    </lineage>
</organism>
<evidence type="ECO:0008006" key="4">
    <source>
        <dbReference type="Google" id="ProtNLM"/>
    </source>
</evidence>
<accession>A0A8K0UY58</accession>
<reference evidence="2" key="1">
    <citation type="journal article" date="2021" name="New Phytol.">
        <title>Evolutionary innovations through gain and loss of genes in the ectomycorrhizal Boletales.</title>
        <authorList>
            <person name="Wu G."/>
            <person name="Miyauchi S."/>
            <person name="Morin E."/>
            <person name="Kuo A."/>
            <person name="Drula E."/>
            <person name="Varga T."/>
            <person name="Kohler A."/>
            <person name="Feng B."/>
            <person name="Cao Y."/>
            <person name="Lipzen A."/>
            <person name="Daum C."/>
            <person name="Hundley H."/>
            <person name="Pangilinan J."/>
            <person name="Johnson J."/>
            <person name="Barry K."/>
            <person name="LaButti K."/>
            <person name="Ng V."/>
            <person name="Ahrendt S."/>
            <person name="Min B."/>
            <person name="Choi I.G."/>
            <person name="Park H."/>
            <person name="Plett J.M."/>
            <person name="Magnuson J."/>
            <person name="Spatafora J.W."/>
            <person name="Nagy L.G."/>
            <person name="Henrissat B."/>
            <person name="Grigoriev I.V."/>
            <person name="Yang Z.L."/>
            <person name="Xu J."/>
            <person name="Martin F.M."/>
        </authorList>
    </citation>
    <scope>NUCLEOTIDE SEQUENCE</scope>
    <source>
        <strain evidence="2">KKN 215</strain>
    </source>
</reference>
<proteinExistence type="predicted"/>
<evidence type="ECO:0000313" key="2">
    <source>
        <dbReference type="EMBL" id="KAH8106925.1"/>
    </source>
</evidence>
<comment type="caution">
    <text evidence="2">The sequence shown here is derived from an EMBL/GenBank/DDBJ whole genome shotgun (WGS) entry which is preliminary data.</text>
</comment>
<dbReference type="AlphaFoldDB" id="A0A8K0UY58"/>
<name>A0A8K0UY58_9AGAR</name>
<sequence length="90" mass="10334">MYCFILCFCFVLIRFAVLIMDEQPRFGIVERIRGILHTLTGIPGGLYTRMQNLHKETAVHNGPLLAIGCQQCKARLLRPHLQLKRTALVR</sequence>
<gene>
    <name evidence="2" type="ORF">BXZ70DRAFT_261395</name>
</gene>
<evidence type="ECO:0000313" key="3">
    <source>
        <dbReference type="Proteomes" id="UP000813824"/>
    </source>
</evidence>
<keyword evidence="3" id="KW-1185">Reference proteome</keyword>
<feature type="chain" id="PRO_5035438037" description="Secreted protein" evidence="1">
    <location>
        <begin position="19"/>
        <end position="90"/>
    </location>
</feature>
<evidence type="ECO:0000256" key="1">
    <source>
        <dbReference type="SAM" id="SignalP"/>
    </source>
</evidence>
<protein>
    <recommendedName>
        <fullName evidence="4">Secreted protein</fullName>
    </recommendedName>
</protein>
<keyword evidence="1" id="KW-0732">Signal</keyword>
<feature type="signal peptide" evidence="1">
    <location>
        <begin position="1"/>
        <end position="18"/>
    </location>
</feature>
<dbReference type="Proteomes" id="UP000813824">
    <property type="component" value="Unassembled WGS sequence"/>
</dbReference>
<dbReference type="EMBL" id="JAEVFJ010000002">
    <property type="protein sequence ID" value="KAH8106925.1"/>
    <property type="molecule type" value="Genomic_DNA"/>
</dbReference>